<dbReference type="HAMAP" id="MF_00758">
    <property type="entry name" value="UPF0301"/>
    <property type="match status" value="1"/>
</dbReference>
<dbReference type="InterPro" id="IPR003774">
    <property type="entry name" value="AlgH-like"/>
</dbReference>
<dbReference type="SUPFAM" id="SSF143456">
    <property type="entry name" value="VC0467-like"/>
    <property type="match status" value="1"/>
</dbReference>
<reference evidence="4" key="1">
    <citation type="journal article" date="2019" name="Int. J. Syst. Evol. Microbiol.">
        <title>The Global Catalogue of Microorganisms (GCM) 10K type strain sequencing project: providing services to taxonomists for standard genome sequencing and annotation.</title>
        <authorList>
            <consortium name="The Broad Institute Genomics Platform"/>
            <consortium name="The Broad Institute Genome Sequencing Center for Infectious Disease"/>
            <person name="Wu L."/>
            <person name="Ma J."/>
        </authorList>
    </citation>
    <scope>NUCLEOTIDE SEQUENCE [LARGE SCALE GENOMIC DNA]</scope>
    <source>
        <strain evidence="4">CCM 7941</strain>
    </source>
</reference>
<dbReference type="NCBIfam" id="NF001268">
    <property type="entry name" value="PRK00228.1-4"/>
    <property type="match status" value="1"/>
</dbReference>
<evidence type="ECO:0000313" key="4">
    <source>
        <dbReference type="Proteomes" id="UP001595536"/>
    </source>
</evidence>
<evidence type="ECO:0000256" key="1">
    <source>
        <dbReference type="ARBA" id="ARBA00009600"/>
    </source>
</evidence>
<keyword evidence="4" id="KW-1185">Reference proteome</keyword>
<dbReference type="Proteomes" id="UP001595536">
    <property type="component" value="Unassembled WGS sequence"/>
</dbReference>
<sequence>MARSIISPSERSDVWLDGQMLVATPSMQDERFARSVIYLCAHSDEGAMGLVVNKPARGLSLADLLRQLEIIDDASIRLPSASERVKVVRGGPVDVGRGFVLHSSDFAIDNSTLHIDDDISLTATVDILRAIARGDGPGNAIVALGYAGWAAGQLEQEIQANGWFSCPADPALIFGRVEDMYERALAMIGVDPLRLSDQAGHA</sequence>
<evidence type="ECO:0000256" key="2">
    <source>
        <dbReference type="HAMAP-Rule" id="MF_00758"/>
    </source>
</evidence>
<dbReference type="Gene3D" id="3.40.1740.10">
    <property type="entry name" value="VC0467-like"/>
    <property type="match status" value="1"/>
</dbReference>
<proteinExistence type="inferred from homology"/>
<dbReference type="EMBL" id="JBHRUV010000030">
    <property type="protein sequence ID" value="MFC3266085.1"/>
    <property type="molecule type" value="Genomic_DNA"/>
</dbReference>
<comment type="caution">
    <text evidence="3">The sequence shown here is derived from an EMBL/GenBank/DDBJ whole genome shotgun (WGS) entry which is preliminary data.</text>
</comment>
<dbReference type="PANTHER" id="PTHR30327">
    <property type="entry name" value="UNCHARACTERIZED PROTEIN YQGE"/>
    <property type="match status" value="1"/>
</dbReference>
<gene>
    <name evidence="3" type="ORF">ACFOEX_06945</name>
</gene>
<accession>A0ABV7LDT4</accession>
<evidence type="ECO:0000313" key="3">
    <source>
        <dbReference type="EMBL" id="MFC3266085.1"/>
    </source>
</evidence>
<organism evidence="3 4">
    <name type="scientific">Camelimonas abortus</name>
    <dbReference type="NCBI Taxonomy" id="1017184"/>
    <lineage>
        <taxon>Bacteria</taxon>
        <taxon>Pseudomonadati</taxon>
        <taxon>Pseudomonadota</taxon>
        <taxon>Alphaproteobacteria</taxon>
        <taxon>Hyphomicrobiales</taxon>
        <taxon>Chelatococcaceae</taxon>
        <taxon>Camelimonas</taxon>
    </lineage>
</organism>
<protein>
    <recommendedName>
        <fullName evidence="2">UPF0301 protein ACFOEX_06945</fullName>
    </recommendedName>
</protein>
<dbReference type="RefSeq" id="WP_376831043.1">
    <property type="nucleotide sequence ID" value="NZ_JBHLWR010000006.1"/>
</dbReference>
<dbReference type="Pfam" id="PF02622">
    <property type="entry name" value="DUF179"/>
    <property type="match status" value="1"/>
</dbReference>
<dbReference type="PANTHER" id="PTHR30327:SF1">
    <property type="entry name" value="UPF0301 PROTEIN YQGE"/>
    <property type="match status" value="1"/>
</dbReference>
<name>A0ABV7LDT4_9HYPH</name>
<comment type="similarity">
    <text evidence="1 2">Belongs to the UPF0301 (AlgH) family.</text>
</comment>